<accession>A0ABS4HJI3</accession>
<reference evidence="11 12" key="1">
    <citation type="submission" date="2021-03" db="EMBL/GenBank/DDBJ databases">
        <title>Genomic Encyclopedia of Type Strains, Phase IV (KMG-IV): sequencing the most valuable type-strain genomes for metagenomic binning, comparative biology and taxonomic classification.</title>
        <authorList>
            <person name="Goeker M."/>
        </authorList>
    </citation>
    <scope>NUCLEOTIDE SEQUENCE [LARGE SCALE GENOMIC DNA]</scope>
    <source>
        <strain evidence="11 12">DSM 22420</strain>
    </source>
</reference>
<dbReference type="Pfam" id="PF00664">
    <property type="entry name" value="ABC_membrane"/>
    <property type="match status" value="1"/>
</dbReference>
<feature type="domain" description="ABC transmembrane type-1" evidence="10">
    <location>
        <begin position="25"/>
        <end position="306"/>
    </location>
</feature>
<feature type="transmembrane region" description="Helical" evidence="8">
    <location>
        <begin position="63"/>
        <end position="80"/>
    </location>
</feature>
<dbReference type="InterPro" id="IPR027417">
    <property type="entry name" value="P-loop_NTPase"/>
</dbReference>
<sequence length="540" mass="61225">MNKEKKLNKQLSLRTYLKRSWKPNVLMFFIIILGSLCLTLWGLSSANALTALADYNIKGFFKWILIMGVIFLFWVAQIYLETWQFSATVQQMNIEMRKDISKNVSDLDYETFFKNESGTYVSWMINDVGTINEYGYANLSMVTSQVFNIMFSSIALLSFHYTLNISVILLAVIMLIVPNLFKRRLNNQMLSVTSVNEKMTTKLTDLMNGFSTILSLNLKDYIINNTVRESQKVAKEKVAYAKYSGVMSATTNGVSLISQVLIISLAGYLFFKNIVPIGTLTAAQYFSATIFSSLTGLSANLVEFKTTSPIFEKFNVKNKLSKNTNSSYQFKRCIEMKNIQFAYDDVPILKDFSLTVHKGGKYAIIGESGSGKSSILNLLIGYLTEYQGSIQMDGIDYDDIKPEALRDNFTYISQQPHIFSGSVKENITLGVEYSQEEINQVLEFTGLTNWIKSLPAQEDTYISYNSQNISGGQKQRIALARGIIRGREIILLDEATSAIDKSSSVEIERRLVRSNYTVVMITHRLNDVISKELDYIYQIK</sequence>
<dbReference type="PANTHER" id="PTHR43394:SF1">
    <property type="entry name" value="ATP-BINDING CASSETTE SUB-FAMILY B MEMBER 10, MITOCHONDRIAL"/>
    <property type="match status" value="1"/>
</dbReference>
<evidence type="ECO:0000256" key="4">
    <source>
        <dbReference type="ARBA" id="ARBA00022840"/>
    </source>
</evidence>
<comment type="function">
    <text evidence="7">May be involved in multidrug export. Transmembrane domains (TMD) form a pore in the cell membrane and the ATP-binding domain (NBD) is responsible for energy generation.</text>
</comment>
<organism evidence="11 12">
    <name type="scientific">Jeotgalicoccus aerolatus</name>
    <dbReference type="NCBI Taxonomy" id="709510"/>
    <lineage>
        <taxon>Bacteria</taxon>
        <taxon>Bacillati</taxon>
        <taxon>Bacillota</taxon>
        <taxon>Bacilli</taxon>
        <taxon>Bacillales</taxon>
        <taxon>Staphylococcaceae</taxon>
        <taxon>Jeotgalicoccus</taxon>
    </lineage>
</organism>
<evidence type="ECO:0000256" key="3">
    <source>
        <dbReference type="ARBA" id="ARBA00022741"/>
    </source>
</evidence>
<keyword evidence="4 11" id="KW-0067">ATP-binding</keyword>
<gene>
    <name evidence="11" type="ORF">J2Z27_000104</name>
</gene>
<keyword evidence="12" id="KW-1185">Reference proteome</keyword>
<dbReference type="InterPro" id="IPR017871">
    <property type="entry name" value="ABC_transporter-like_CS"/>
</dbReference>
<dbReference type="RefSeq" id="WP_186090646.1">
    <property type="nucleotide sequence ID" value="NZ_BMCN01000001.1"/>
</dbReference>
<name>A0ABS4HJI3_9STAP</name>
<dbReference type="PANTHER" id="PTHR43394">
    <property type="entry name" value="ATP-DEPENDENT PERMEASE MDL1, MITOCHONDRIAL"/>
    <property type="match status" value="1"/>
</dbReference>
<dbReference type="Pfam" id="PF00005">
    <property type="entry name" value="ABC_tran"/>
    <property type="match status" value="1"/>
</dbReference>
<dbReference type="InterPro" id="IPR003593">
    <property type="entry name" value="AAA+_ATPase"/>
</dbReference>
<evidence type="ECO:0000256" key="5">
    <source>
        <dbReference type="ARBA" id="ARBA00022989"/>
    </source>
</evidence>
<dbReference type="Gene3D" id="1.20.1560.10">
    <property type="entry name" value="ABC transporter type 1, transmembrane domain"/>
    <property type="match status" value="1"/>
</dbReference>
<dbReference type="EMBL" id="JAGGKN010000001">
    <property type="protein sequence ID" value="MBP1951078.1"/>
    <property type="molecule type" value="Genomic_DNA"/>
</dbReference>
<protein>
    <submittedName>
        <fullName evidence="11">ATP-binding cassette subfamily B protein</fullName>
    </submittedName>
</protein>
<evidence type="ECO:0000259" key="9">
    <source>
        <dbReference type="PROSITE" id="PS50893"/>
    </source>
</evidence>
<keyword evidence="2 8" id="KW-0812">Transmembrane</keyword>
<dbReference type="PROSITE" id="PS00211">
    <property type="entry name" value="ABC_TRANSPORTER_1"/>
    <property type="match status" value="1"/>
</dbReference>
<evidence type="ECO:0000313" key="11">
    <source>
        <dbReference type="EMBL" id="MBP1951078.1"/>
    </source>
</evidence>
<dbReference type="GO" id="GO:0005524">
    <property type="term" value="F:ATP binding"/>
    <property type="evidence" value="ECO:0007669"/>
    <property type="project" value="UniProtKB-KW"/>
</dbReference>
<feature type="transmembrane region" description="Helical" evidence="8">
    <location>
        <begin position="21"/>
        <end position="43"/>
    </location>
</feature>
<feature type="transmembrane region" description="Helical" evidence="8">
    <location>
        <begin position="163"/>
        <end position="181"/>
    </location>
</feature>
<comment type="caution">
    <text evidence="11">The sequence shown here is derived from an EMBL/GenBank/DDBJ whole genome shotgun (WGS) entry which is preliminary data.</text>
</comment>
<comment type="subcellular location">
    <subcellularLocation>
        <location evidence="1">Cell membrane</location>
        <topology evidence="1">Multi-pass membrane protein</topology>
    </subcellularLocation>
</comment>
<evidence type="ECO:0000259" key="10">
    <source>
        <dbReference type="PROSITE" id="PS50929"/>
    </source>
</evidence>
<dbReference type="InterPro" id="IPR036640">
    <property type="entry name" value="ABC1_TM_sf"/>
</dbReference>
<dbReference type="CDD" id="cd07346">
    <property type="entry name" value="ABC_6TM_exporters"/>
    <property type="match status" value="1"/>
</dbReference>
<dbReference type="PROSITE" id="PS50893">
    <property type="entry name" value="ABC_TRANSPORTER_2"/>
    <property type="match status" value="1"/>
</dbReference>
<dbReference type="SUPFAM" id="SSF90123">
    <property type="entry name" value="ABC transporter transmembrane region"/>
    <property type="match status" value="1"/>
</dbReference>
<keyword evidence="3" id="KW-0547">Nucleotide-binding</keyword>
<dbReference type="Proteomes" id="UP001519348">
    <property type="component" value="Unassembled WGS sequence"/>
</dbReference>
<dbReference type="PROSITE" id="PS50929">
    <property type="entry name" value="ABC_TM1F"/>
    <property type="match status" value="1"/>
</dbReference>
<proteinExistence type="predicted"/>
<evidence type="ECO:0000256" key="1">
    <source>
        <dbReference type="ARBA" id="ARBA00004651"/>
    </source>
</evidence>
<dbReference type="Gene3D" id="3.40.50.300">
    <property type="entry name" value="P-loop containing nucleotide triphosphate hydrolases"/>
    <property type="match status" value="1"/>
</dbReference>
<keyword evidence="6 8" id="KW-0472">Membrane</keyword>
<evidence type="ECO:0000256" key="2">
    <source>
        <dbReference type="ARBA" id="ARBA00022692"/>
    </source>
</evidence>
<evidence type="ECO:0000256" key="7">
    <source>
        <dbReference type="ARBA" id="ARBA00025074"/>
    </source>
</evidence>
<dbReference type="CDD" id="cd03228">
    <property type="entry name" value="ABCC_MRP_Like"/>
    <property type="match status" value="1"/>
</dbReference>
<dbReference type="InterPro" id="IPR011527">
    <property type="entry name" value="ABC1_TM_dom"/>
</dbReference>
<feature type="domain" description="ABC transporter" evidence="9">
    <location>
        <begin position="334"/>
        <end position="539"/>
    </location>
</feature>
<evidence type="ECO:0000256" key="8">
    <source>
        <dbReference type="SAM" id="Phobius"/>
    </source>
</evidence>
<dbReference type="InterPro" id="IPR003439">
    <property type="entry name" value="ABC_transporter-like_ATP-bd"/>
</dbReference>
<keyword evidence="5 8" id="KW-1133">Transmembrane helix</keyword>
<dbReference type="SUPFAM" id="SSF52540">
    <property type="entry name" value="P-loop containing nucleoside triphosphate hydrolases"/>
    <property type="match status" value="1"/>
</dbReference>
<evidence type="ECO:0000313" key="12">
    <source>
        <dbReference type="Proteomes" id="UP001519348"/>
    </source>
</evidence>
<evidence type="ECO:0000256" key="6">
    <source>
        <dbReference type="ARBA" id="ARBA00023136"/>
    </source>
</evidence>
<dbReference type="InterPro" id="IPR039421">
    <property type="entry name" value="Type_1_exporter"/>
</dbReference>
<dbReference type="SMART" id="SM00382">
    <property type="entry name" value="AAA"/>
    <property type="match status" value="1"/>
</dbReference>